<dbReference type="OrthoDB" id="1488930at2"/>
<keyword evidence="5" id="KW-1185">Reference proteome</keyword>
<accession>A0A2U2XGV5</accession>
<sequence>MIRPILKFLEGLRAFFPINLLFSQVKYNLIVLFYWIFLFGIINSSIGMGIGLPYLFLSPEYLGLSNYLAFLILGISIGGFIMAFHIYSYIQIGPKYPFIATLSRPFYKFSLNNSLLPLVFIVNMCIRVYSFQKGQEYVGEYQVYGQIGSLLGGVLLFILFSLLYFFPTNKDLFSITGKRSEEFQKKTSNVKATLHRKQTWYEPFMDKNVDRYYYIGSRFKLRQSRSSSHYDINVLNKVFSQNHINASVFEVLLVLSYITIGFFRDYEFFQVPASVSVMMILTIVIMLVSALFSWFKSWTYPIVVASFFLVNYLSTTTDFFQFKSYAFGLSYEKESLVDFTKESLIDYKYEDSVIEQDYINYIKTLENWKNQTGKKKPKLIILNTSGGGLRSAMWTFRVLQELDSLTGKKFTKNIQMITGASGGMVGAAYYRDLMIMESKNEINSRTSGKYLINVSKDLLNRLSFSISTNDMFFRFQNVEVNNHKYSKDRGYAFEQELIANLDGAFQRTLGEYEEFERSGAFPTMIFTPTIVNDGRRLLVSSQHHGYLQATDQLDERVGLNPQIENIEYLKYFRKNNPEDVNFTSILRMSATFPYIMPMITMPTHPGMQVMDAGIRDNYGSKTTVRYLIALRKWIQENTSGVIVLKVRDTKKTLVGETFENIGLFERLLLPFGNMYGNFPRVQDFNQDELFSTAIRSMKYPIEVVTFNLRENYNDKISLSWHLTKKEKEKIINAIHSEENTQSLERLLKILKMETIKNKETK</sequence>
<feature type="transmembrane region" description="Helical" evidence="2">
    <location>
        <begin position="143"/>
        <end position="166"/>
    </location>
</feature>
<feature type="transmembrane region" description="Helical" evidence="2">
    <location>
        <begin position="67"/>
        <end position="90"/>
    </location>
</feature>
<keyword evidence="1" id="KW-0443">Lipid metabolism</keyword>
<feature type="transmembrane region" description="Helical" evidence="2">
    <location>
        <begin position="298"/>
        <end position="314"/>
    </location>
</feature>
<organism evidence="4 5">
    <name type="scientific">Brumimicrobium oceani</name>
    <dbReference type="NCBI Taxonomy" id="2100725"/>
    <lineage>
        <taxon>Bacteria</taxon>
        <taxon>Pseudomonadati</taxon>
        <taxon>Bacteroidota</taxon>
        <taxon>Flavobacteriia</taxon>
        <taxon>Flavobacteriales</taxon>
        <taxon>Crocinitomicaceae</taxon>
        <taxon>Brumimicrobium</taxon>
    </lineage>
</organism>
<evidence type="ECO:0000259" key="3">
    <source>
        <dbReference type="Pfam" id="PF01734"/>
    </source>
</evidence>
<keyword evidence="2" id="KW-0812">Transmembrane</keyword>
<dbReference type="GO" id="GO:0006629">
    <property type="term" value="P:lipid metabolic process"/>
    <property type="evidence" value="ECO:0007669"/>
    <property type="project" value="UniProtKB-KW"/>
</dbReference>
<feature type="transmembrane region" description="Helical" evidence="2">
    <location>
        <begin position="269"/>
        <end position="291"/>
    </location>
</feature>
<reference evidence="4 5" key="1">
    <citation type="submission" date="2018-05" db="EMBL/GenBank/DDBJ databases">
        <title>Brumimicrobium oceani sp. nov., isolated from coastal sediment.</title>
        <authorList>
            <person name="Kou Y."/>
        </authorList>
    </citation>
    <scope>NUCLEOTIDE SEQUENCE [LARGE SCALE GENOMIC DNA]</scope>
    <source>
        <strain evidence="4 5">C305</strain>
    </source>
</reference>
<feature type="transmembrane region" description="Helical" evidence="2">
    <location>
        <begin position="29"/>
        <end position="55"/>
    </location>
</feature>
<feature type="transmembrane region" description="Helical" evidence="2">
    <location>
        <begin position="244"/>
        <end position="263"/>
    </location>
</feature>
<evidence type="ECO:0000313" key="5">
    <source>
        <dbReference type="Proteomes" id="UP000245370"/>
    </source>
</evidence>
<comment type="caution">
    <text evidence="4">The sequence shown here is derived from an EMBL/GenBank/DDBJ whole genome shotgun (WGS) entry which is preliminary data.</text>
</comment>
<dbReference type="Proteomes" id="UP000245370">
    <property type="component" value="Unassembled WGS sequence"/>
</dbReference>
<evidence type="ECO:0000313" key="4">
    <source>
        <dbReference type="EMBL" id="PWH87024.1"/>
    </source>
</evidence>
<feature type="transmembrane region" description="Helical" evidence="2">
    <location>
        <begin position="111"/>
        <end position="131"/>
    </location>
</feature>
<proteinExistence type="predicted"/>
<name>A0A2U2XGV5_9FLAO</name>
<feature type="domain" description="PNPLA" evidence="3">
    <location>
        <begin position="385"/>
        <end position="618"/>
    </location>
</feature>
<reference evidence="4 5" key="2">
    <citation type="submission" date="2018-05" db="EMBL/GenBank/DDBJ databases">
        <authorList>
            <person name="Lanie J.A."/>
            <person name="Ng W.-L."/>
            <person name="Kazmierczak K.M."/>
            <person name="Andrzejewski T.M."/>
            <person name="Davidsen T.M."/>
            <person name="Wayne K.J."/>
            <person name="Tettelin H."/>
            <person name="Glass J.I."/>
            <person name="Rusch D."/>
            <person name="Podicherti R."/>
            <person name="Tsui H.-C.T."/>
            <person name="Winkler M.E."/>
        </authorList>
    </citation>
    <scope>NUCLEOTIDE SEQUENCE [LARGE SCALE GENOMIC DNA]</scope>
    <source>
        <strain evidence="4 5">C305</strain>
    </source>
</reference>
<dbReference type="SUPFAM" id="SSF52151">
    <property type="entry name" value="FabD/lysophospholipase-like"/>
    <property type="match status" value="1"/>
</dbReference>
<keyword evidence="2" id="KW-1133">Transmembrane helix</keyword>
<evidence type="ECO:0000256" key="2">
    <source>
        <dbReference type="SAM" id="Phobius"/>
    </source>
</evidence>
<dbReference type="EMBL" id="QFRJ01000001">
    <property type="protein sequence ID" value="PWH87024.1"/>
    <property type="molecule type" value="Genomic_DNA"/>
</dbReference>
<evidence type="ECO:0000256" key="1">
    <source>
        <dbReference type="ARBA" id="ARBA00023098"/>
    </source>
</evidence>
<dbReference type="RefSeq" id="WP_109358102.1">
    <property type="nucleotide sequence ID" value="NZ_QFRJ01000001.1"/>
</dbReference>
<dbReference type="Pfam" id="PF01734">
    <property type="entry name" value="Patatin"/>
    <property type="match status" value="1"/>
</dbReference>
<dbReference type="InterPro" id="IPR002641">
    <property type="entry name" value="PNPLA_dom"/>
</dbReference>
<dbReference type="Gene3D" id="3.40.1090.10">
    <property type="entry name" value="Cytosolic phospholipase A2 catalytic domain"/>
    <property type="match status" value="1"/>
</dbReference>
<gene>
    <name evidence="4" type="ORF">DIT68_01835</name>
</gene>
<dbReference type="InterPro" id="IPR016035">
    <property type="entry name" value="Acyl_Trfase/lysoPLipase"/>
</dbReference>
<keyword evidence="2" id="KW-0472">Membrane</keyword>
<dbReference type="AlphaFoldDB" id="A0A2U2XGV5"/>
<protein>
    <recommendedName>
        <fullName evidence="3">PNPLA domain-containing protein</fullName>
    </recommendedName>
</protein>